<dbReference type="STRING" id="597456.A0A0L7QPG2"/>
<keyword evidence="6" id="KW-1015">Disulfide bond</keyword>
<dbReference type="PANTHER" id="PTHR19282:SF456">
    <property type="entry name" value="CD63 MOLECULE"/>
    <property type="match status" value="1"/>
</dbReference>
<evidence type="ECO:0000256" key="4">
    <source>
        <dbReference type="ARBA" id="ARBA00022989"/>
    </source>
</evidence>
<feature type="disulfide bond" evidence="6">
    <location>
        <begin position="129"/>
        <end position="148"/>
    </location>
</feature>
<evidence type="ECO:0000256" key="3">
    <source>
        <dbReference type="ARBA" id="ARBA00022692"/>
    </source>
</evidence>
<evidence type="ECO:0000256" key="5">
    <source>
        <dbReference type="ARBA" id="ARBA00023136"/>
    </source>
</evidence>
<keyword evidence="9" id="KW-1185">Reference proteome</keyword>
<dbReference type="Pfam" id="PF00335">
    <property type="entry name" value="Tetraspanin"/>
    <property type="match status" value="1"/>
</dbReference>
<feature type="non-terminal residue" evidence="8">
    <location>
        <position position="1"/>
    </location>
</feature>
<dbReference type="PRINTS" id="PR00259">
    <property type="entry name" value="TMFOUR"/>
</dbReference>
<dbReference type="OrthoDB" id="10033535at2759"/>
<keyword evidence="4 7" id="KW-1133">Transmembrane helix</keyword>
<protein>
    <recommendedName>
        <fullName evidence="7">Tetraspanin</fullName>
    </recommendedName>
</protein>
<feature type="transmembrane region" description="Helical" evidence="7">
    <location>
        <begin position="182"/>
        <end position="207"/>
    </location>
</feature>
<dbReference type="PANTHER" id="PTHR19282">
    <property type="entry name" value="TETRASPANIN"/>
    <property type="match status" value="1"/>
</dbReference>
<dbReference type="InterPro" id="IPR008952">
    <property type="entry name" value="Tetraspanin_EC2_sf"/>
</dbReference>
<dbReference type="SUPFAM" id="SSF48652">
    <property type="entry name" value="Tetraspanin"/>
    <property type="match status" value="1"/>
</dbReference>
<reference evidence="8 9" key="1">
    <citation type="submission" date="2015-07" db="EMBL/GenBank/DDBJ databases">
        <title>The genome of Habropoda laboriosa.</title>
        <authorList>
            <person name="Pan H."/>
            <person name="Kapheim K."/>
        </authorList>
    </citation>
    <scope>NUCLEOTIDE SEQUENCE [LARGE SCALE GENOMIC DNA]</scope>
    <source>
        <strain evidence="8">0110345459</strain>
    </source>
</reference>
<keyword evidence="3 7" id="KW-0812">Transmembrane</keyword>
<dbReference type="Proteomes" id="UP000053825">
    <property type="component" value="Unassembled WGS sequence"/>
</dbReference>
<keyword evidence="5 7" id="KW-0472">Membrane</keyword>
<evidence type="ECO:0000256" key="2">
    <source>
        <dbReference type="ARBA" id="ARBA00006840"/>
    </source>
</evidence>
<organism evidence="8 9">
    <name type="scientific">Habropoda laboriosa</name>
    <dbReference type="NCBI Taxonomy" id="597456"/>
    <lineage>
        <taxon>Eukaryota</taxon>
        <taxon>Metazoa</taxon>
        <taxon>Ecdysozoa</taxon>
        <taxon>Arthropoda</taxon>
        <taxon>Hexapoda</taxon>
        <taxon>Insecta</taxon>
        <taxon>Pterygota</taxon>
        <taxon>Neoptera</taxon>
        <taxon>Endopterygota</taxon>
        <taxon>Hymenoptera</taxon>
        <taxon>Apocrita</taxon>
        <taxon>Aculeata</taxon>
        <taxon>Apoidea</taxon>
        <taxon>Anthophila</taxon>
        <taxon>Apidae</taxon>
        <taxon>Habropoda</taxon>
    </lineage>
</organism>
<dbReference type="Gene3D" id="1.10.1450.10">
    <property type="entry name" value="Tetraspanin"/>
    <property type="match status" value="1"/>
</dbReference>
<accession>A0A0L7QPG2</accession>
<dbReference type="AlphaFoldDB" id="A0A0L7QPG2"/>
<comment type="similarity">
    <text evidence="2 7">Belongs to the tetraspanin (TM4SF) family.</text>
</comment>
<feature type="transmembrane region" description="Helical" evidence="7">
    <location>
        <begin position="6"/>
        <end position="25"/>
    </location>
</feature>
<dbReference type="GO" id="GO:0005886">
    <property type="term" value="C:plasma membrane"/>
    <property type="evidence" value="ECO:0007669"/>
    <property type="project" value="TreeGrafter"/>
</dbReference>
<feature type="disulfide bond" evidence="6">
    <location>
        <begin position="128"/>
        <end position="170"/>
    </location>
</feature>
<evidence type="ECO:0000256" key="1">
    <source>
        <dbReference type="ARBA" id="ARBA00004141"/>
    </source>
</evidence>
<name>A0A0L7QPG2_9HYME</name>
<evidence type="ECO:0000256" key="6">
    <source>
        <dbReference type="PIRSR" id="PIRSR002419-1"/>
    </source>
</evidence>
<evidence type="ECO:0000313" key="8">
    <source>
        <dbReference type="EMBL" id="KOC60444.1"/>
    </source>
</evidence>
<feature type="transmembrane region" description="Helical" evidence="7">
    <location>
        <begin position="37"/>
        <end position="60"/>
    </location>
</feature>
<comment type="subcellular location">
    <subcellularLocation>
        <location evidence="1 7">Membrane</location>
        <topology evidence="1 7">Multi-pass membrane protein</topology>
    </subcellularLocation>
</comment>
<feature type="transmembrane region" description="Helical" evidence="7">
    <location>
        <begin position="66"/>
        <end position="90"/>
    </location>
</feature>
<evidence type="ECO:0000256" key="7">
    <source>
        <dbReference type="RuleBase" id="RU361218"/>
    </source>
</evidence>
<evidence type="ECO:0000313" key="9">
    <source>
        <dbReference type="Proteomes" id="UP000053825"/>
    </source>
</evidence>
<dbReference type="CDD" id="cd03127">
    <property type="entry name" value="tetraspanin_LEL"/>
    <property type="match status" value="1"/>
</dbReference>
<dbReference type="PIRSF" id="PIRSF002419">
    <property type="entry name" value="Tetraspanin"/>
    <property type="match status" value="1"/>
</dbReference>
<proteinExistence type="inferred from homology"/>
<dbReference type="EMBL" id="KQ414821">
    <property type="protein sequence ID" value="KOC60444.1"/>
    <property type="molecule type" value="Genomic_DNA"/>
</dbReference>
<dbReference type="InterPro" id="IPR000301">
    <property type="entry name" value="Tetraspanin_animals"/>
</dbReference>
<gene>
    <name evidence="8" type="ORF">WH47_07452</name>
</gene>
<sequence length="217" mass="24157">NCYFQLTGIILLSIGIVIHGVYYKYQHFLDNKFLSVPSLLIAIGAIIFLIAFFGCCGAVRENYYLIITFTSLLVIVFILELSGGISGYVLRARASSIVQGKMIDSMKLYDNNTEIHTIWDKLQQDFHCCGTNDASEWTKLNASIPLSCCDSMLPPKNCTSESKTLHSEGCYKEFLSFIKSHAVQLGGVGLGIAFVQAMGIWFSVYLARSIRNSYETV</sequence>
<dbReference type="InterPro" id="IPR018499">
    <property type="entry name" value="Tetraspanin/Peripherin"/>
</dbReference>